<dbReference type="eggNOG" id="KOG2533">
    <property type="taxonomic scope" value="Eukaryota"/>
</dbReference>
<evidence type="ECO:0000256" key="3">
    <source>
        <dbReference type="ARBA" id="ARBA00022692"/>
    </source>
</evidence>
<dbReference type="HOGENOM" id="CLU_001265_0_5_1"/>
<organism evidence="8 9">
    <name type="scientific">Pestalotiopsis fici (strain W106-1 / CGMCC3.15140)</name>
    <dbReference type="NCBI Taxonomy" id="1229662"/>
    <lineage>
        <taxon>Eukaryota</taxon>
        <taxon>Fungi</taxon>
        <taxon>Dikarya</taxon>
        <taxon>Ascomycota</taxon>
        <taxon>Pezizomycotina</taxon>
        <taxon>Sordariomycetes</taxon>
        <taxon>Xylariomycetidae</taxon>
        <taxon>Amphisphaeriales</taxon>
        <taxon>Sporocadaceae</taxon>
        <taxon>Pestalotiopsis</taxon>
    </lineage>
</organism>
<dbReference type="Pfam" id="PF07690">
    <property type="entry name" value="MFS_1"/>
    <property type="match status" value="1"/>
</dbReference>
<sequence length="492" mass="53861">MERLDRTETNSPKAGGEASLNEVDLVTSQKMDRRMLLKTDAVILVQLVAIATLEFLDKNSLAYSAILGLRTDTNLVGQQYSWLGSIFYFGYLSALPLSAFLVTRMRVGQLVGISTAGWGVCLMCMAACHNFGGLATVRFFLGVFEASILPCFMNLSAAWYKRSEQPLRTAFWYNTFAGIFGGICAYGIATRDAPLESWKIMFLIYGSITVVIGTLSTFLLPDKPARAWFLNATEKVQAEVRLKENQQVSESTNFSFAQCLEALLSPEYWTLVIFAIAQSITNAGVTNFNPLVISGFGFSAQRTTLLATPQAAVAFIAQSTLSILVLYLPNIRCLIWVFSCLPALAGALMIHLVDHTTQRGTALAGVYLMGFYNVSWVMALALATANTSGKTKKAFVSSSMAVAYAVGNIVGPQFFRSDQSPTYKLGIFAMLVCYIIMACCGIAYWGIVLWLNKSRASAQAKTSTPEGHSVAMNDQGKLDMTDRENVNFVYAY</sequence>
<comment type="similarity">
    <text evidence="6">Belongs to the major facilitator superfamily. Allantoate permease family.</text>
</comment>
<feature type="transmembrane region" description="Helical" evidence="7">
    <location>
        <begin position="427"/>
        <end position="451"/>
    </location>
</feature>
<evidence type="ECO:0000313" key="8">
    <source>
        <dbReference type="EMBL" id="ETS74127.1"/>
    </source>
</evidence>
<dbReference type="OrthoDB" id="4454541at2759"/>
<dbReference type="RefSeq" id="XP_007840765.1">
    <property type="nucleotide sequence ID" value="XM_007842574.1"/>
</dbReference>
<keyword evidence="9" id="KW-1185">Reference proteome</keyword>
<evidence type="ECO:0000313" key="9">
    <source>
        <dbReference type="Proteomes" id="UP000030651"/>
    </source>
</evidence>
<feature type="transmembrane region" description="Helical" evidence="7">
    <location>
        <begin position="171"/>
        <end position="188"/>
    </location>
</feature>
<keyword evidence="5 7" id="KW-0472">Membrane</keyword>
<dbReference type="KEGG" id="pfy:PFICI_13993"/>
<gene>
    <name evidence="8" type="ORF">PFICI_13993</name>
</gene>
<dbReference type="InterPro" id="IPR036259">
    <property type="entry name" value="MFS_trans_sf"/>
</dbReference>
<dbReference type="EMBL" id="KI912120">
    <property type="protein sequence ID" value="ETS74127.1"/>
    <property type="molecule type" value="Genomic_DNA"/>
</dbReference>
<evidence type="ECO:0000256" key="2">
    <source>
        <dbReference type="ARBA" id="ARBA00022448"/>
    </source>
</evidence>
<name>W3WLS0_PESFW</name>
<dbReference type="OMA" id="AYSWANS"/>
<comment type="subcellular location">
    <subcellularLocation>
        <location evidence="1">Membrane</location>
        <topology evidence="1">Multi-pass membrane protein</topology>
    </subcellularLocation>
</comment>
<dbReference type="GO" id="GO:0022857">
    <property type="term" value="F:transmembrane transporter activity"/>
    <property type="evidence" value="ECO:0007669"/>
    <property type="project" value="InterPro"/>
</dbReference>
<dbReference type="InParanoid" id="W3WLS0"/>
<feature type="transmembrane region" description="Helical" evidence="7">
    <location>
        <begin position="334"/>
        <end position="353"/>
    </location>
</feature>
<dbReference type="Gene3D" id="1.20.1250.20">
    <property type="entry name" value="MFS general substrate transporter like domains"/>
    <property type="match status" value="2"/>
</dbReference>
<evidence type="ECO:0000256" key="7">
    <source>
        <dbReference type="SAM" id="Phobius"/>
    </source>
</evidence>
<dbReference type="GO" id="GO:0016020">
    <property type="term" value="C:membrane"/>
    <property type="evidence" value="ECO:0007669"/>
    <property type="project" value="UniProtKB-SubCell"/>
</dbReference>
<keyword evidence="2" id="KW-0813">Transport</keyword>
<dbReference type="PANTHER" id="PTHR43791:SF97">
    <property type="entry name" value="ALLANTOATE TRANSPORTER, PUTATIVE (AFU_ORTHOLOGUE AFUA_1G14700)-RELATED"/>
    <property type="match status" value="1"/>
</dbReference>
<feature type="transmembrane region" description="Helical" evidence="7">
    <location>
        <begin position="305"/>
        <end position="327"/>
    </location>
</feature>
<evidence type="ECO:0000256" key="5">
    <source>
        <dbReference type="ARBA" id="ARBA00023136"/>
    </source>
</evidence>
<feature type="transmembrane region" description="Helical" evidence="7">
    <location>
        <begin position="110"/>
        <end position="132"/>
    </location>
</feature>
<dbReference type="SUPFAM" id="SSF103473">
    <property type="entry name" value="MFS general substrate transporter"/>
    <property type="match status" value="1"/>
</dbReference>
<accession>W3WLS0</accession>
<dbReference type="Proteomes" id="UP000030651">
    <property type="component" value="Unassembled WGS sequence"/>
</dbReference>
<feature type="transmembrane region" description="Helical" evidence="7">
    <location>
        <begin position="395"/>
        <end position="415"/>
    </location>
</feature>
<evidence type="ECO:0000256" key="4">
    <source>
        <dbReference type="ARBA" id="ARBA00022989"/>
    </source>
</evidence>
<feature type="transmembrane region" description="Helical" evidence="7">
    <location>
        <begin position="138"/>
        <end position="159"/>
    </location>
</feature>
<dbReference type="AlphaFoldDB" id="W3WLS0"/>
<reference evidence="9" key="1">
    <citation type="journal article" date="2015" name="BMC Genomics">
        <title>Genomic and transcriptomic analysis of the endophytic fungus Pestalotiopsis fici reveals its lifestyle and high potential for synthesis of natural products.</title>
        <authorList>
            <person name="Wang X."/>
            <person name="Zhang X."/>
            <person name="Liu L."/>
            <person name="Xiang M."/>
            <person name="Wang W."/>
            <person name="Sun X."/>
            <person name="Che Y."/>
            <person name="Guo L."/>
            <person name="Liu G."/>
            <person name="Guo L."/>
            <person name="Wang C."/>
            <person name="Yin W.B."/>
            <person name="Stadler M."/>
            <person name="Zhang X."/>
            <person name="Liu X."/>
        </authorList>
    </citation>
    <scope>NUCLEOTIDE SEQUENCE [LARGE SCALE GENOMIC DNA]</scope>
    <source>
        <strain evidence="9">W106-1 / CGMCC3.15140</strain>
    </source>
</reference>
<evidence type="ECO:0000256" key="6">
    <source>
        <dbReference type="ARBA" id="ARBA00037968"/>
    </source>
</evidence>
<evidence type="ECO:0008006" key="10">
    <source>
        <dbReference type="Google" id="ProtNLM"/>
    </source>
</evidence>
<dbReference type="InterPro" id="IPR011701">
    <property type="entry name" value="MFS"/>
</dbReference>
<feature type="transmembrane region" description="Helical" evidence="7">
    <location>
        <begin position="80"/>
        <end position="103"/>
    </location>
</feature>
<feature type="transmembrane region" description="Helical" evidence="7">
    <location>
        <begin position="200"/>
        <end position="220"/>
    </location>
</feature>
<dbReference type="FunFam" id="1.20.1250.20:FF:000064">
    <property type="entry name" value="MFS allantoate transporter"/>
    <property type="match status" value="1"/>
</dbReference>
<proteinExistence type="inferred from homology"/>
<dbReference type="PANTHER" id="PTHR43791">
    <property type="entry name" value="PERMEASE-RELATED"/>
    <property type="match status" value="1"/>
</dbReference>
<keyword evidence="4 7" id="KW-1133">Transmembrane helix</keyword>
<keyword evidence="3 7" id="KW-0812">Transmembrane</keyword>
<feature type="transmembrane region" description="Helical" evidence="7">
    <location>
        <begin position="365"/>
        <end position="383"/>
    </location>
</feature>
<protein>
    <recommendedName>
        <fullName evidence="10">Major facilitator superfamily (MFS) profile domain-containing protein</fullName>
    </recommendedName>
</protein>
<dbReference type="GeneID" id="19279006"/>
<evidence type="ECO:0000256" key="1">
    <source>
        <dbReference type="ARBA" id="ARBA00004141"/>
    </source>
</evidence>